<feature type="region of interest" description="Disordered" evidence="1">
    <location>
        <begin position="329"/>
        <end position="375"/>
    </location>
</feature>
<organism evidence="2 3">
    <name type="scientific">Corynebacterium spheniscorum</name>
    <dbReference type="NCBI Taxonomy" id="185761"/>
    <lineage>
        <taxon>Bacteria</taxon>
        <taxon>Bacillati</taxon>
        <taxon>Actinomycetota</taxon>
        <taxon>Actinomycetes</taxon>
        <taxon>Mycobacteriales</taxon>
        <taxon>Corynebacteriaceae</taxon>
        <taxon>Corynebacterium</taxon>
    </lineage>
</organism>
<gene>
    <name evidence="2" type="ORF">SAMN05660282_00738</name>
</gene>
<dbReference type="SUPFAM" id="SSF53098">
    <property type="entry name" value="Ribonuclease H-like"/>
    <property type="match status" value="1"/>
</dbReference>
<protein>
    <submittedName>
        <fullName evidence="2">DNA polymerase-3 subunit epsilon</fullName>
    </submittedName>
</protein>
<sequence>MTSAHGAEVVFGNRSLTLKRSPLAAALHGEDQVTIDLEGLNSTLESQVPTNANPGFVRLSFGDDTSRSYEIAFAPNSAKDFNAFLREVHRAASGDLAADSPVVGLDFVELRAETASSQASSLCHLVATKFEHGRRTKESFEMWCQPATQKLDDSAPSSAEVSKKKWEKAPHCAELLSGFFEFLGGTNTTVVAHNVDAVMRTLVHSAKAAEFVLPTQMQAICSYGLAREKDLGQKTNSLTGLAEALDLKDRSTGAVFVELARMDQWEGSAEDYAQSCGFHAGVLGAEGYVPMLNEADYHAAVPELDALLVARRAKNEEGGQLSLDWGALSADSGQSEKSSGKAAAQSKPQSSRDPAPWSRVATPDEIPEPNLDANPEGALFQQHVALSGDFAPYDKEQLWDGIAHKGGLVQKNVTKKTTVFIAGPWKGKTTKHKRAEELQSQGQDIQIWDEKRLYEELGLSEEPPF</sequence>
<dbReference type="RefSeq" id="WP_092284532.1">
    <property type="nucleotide sequence ID" value="NZ_FOPJ01000003.1"/>
</dbReference>
<dbReference type="OrthoDB" id="9803913at2"/>
<dbReference type="Proteomes" id="UP000199065">
    <property type="component" value="Unassembled WGS sequence"/>
</dbReference>
<dbReference type="EMBL" id="FOPJ01000003">
    <property type="protein sequence ID" value="SFG38146.1"/>
    <property type="molecule type" value="Genomic_DNA"/>
</dbReference>
<accession>A0A1I2RK56</accession>
<reference evidence="2 3" key="1">
    <citation type="submission" date="2016-10" db="EMBL/GenBank/DDBJ databases">
        <authorList>
            <person name="de Groot N.N."/>
        </authorList>
    </citation>
    <scope>NUCLEOTIDE SEQUENCE [LARGE SCALE GENOMIC DNA]</scope>
    <source>
        <strain>J11</strain>
        <strain evidence="3">PG 39</strain>
    </source>
</reference>
<evidence type="ECO:0000313" key="2">
    <source>
        <dbReference type="EMBL" id="SFG38146.1"/>
    </source>
</evidence>
<dbReference type="STRING" id="185761.SAMN05660282_00738"/>
<dbReference type="InterPro" id="IPR012337">
    <property type="entry name" value="RNaseH-like_sf"/>
</dbReference>
<keyword evidence="3" id="KW-1185">Reference proteome</keyword>
<proteinExistence type="predicted"/>
<dbReference type="SUPFAM" id="SSF52113">
    <property type="entry name" value="BRCT domain"/>
    <property type="match status" value="1"/>
</dbReference>
<dbReference type="GO" id="GO:0003676">
    <property type="term" value="F:nucleic acid binding"/>
    <property type="evidence" value="ECO:0007669"/>
    <property type="project" value="InterPro"/>
</dbReference>
<dbReference type="CDD" id="cd17748">
    <property type="entry name" value="BRCT_DNA_ligase_like"/>
    <property type="match status" value="1"/>
</dbReference>
<dbReference type="InterPro" id="IPR036420">
    <property type="entry name" value="BRCT_dom_sf"/>
</dbReference>
<evidence type="ECO:0000313" key="3">
    <source>
        <dbReference type="Proteomes" id="UP000199065"/>
    </source>
</evidence>
<dbReference type="AlphaFoldDB" id="A0A1I2RK56"/>
<dbReference type="InterPro" id="IPR036397">
    <property type="entry name" value="RNaseH_sf"/>
</dbReference>
<name>A0A1I2RK56_9CORY</name>
<dbReference type="Gene3D" id="3.40.50.10190">
    <property type="entry name" value="BRCT domain"/>
    <property type="match status" value="1"/>
</dbReference>
<evidence type="ECO:0000256" key="1">
    <source>
        <dbReference type="SAM" id="MobiDB-lite"/>
    </source>
</evidence>
<dbReference type="Gene3D" id="3.30.420.10">
    <property type="entry name" value="Ribonuclease H-like superfamily/Ribonuclease H"/>
    <property type="match status" value="1"/>
</dbReference>